<dbReference type="GO" id="GO:0016462">
    <property type="term" value="F:pyrophosphatase activity"/>
    <property type="evidence" value="ECO:0007669"/>
    <property type="project" value="UniProtKB-ARBA"/>
</dbReference>
<dbReference type="PROSITE" id="PS00893">
    <property type="entry name" value="NUDIX_BOX"/>
    <property type="match status" value="1"/>
</dbReference>
<name>A0A371IQQ0_9FIRM</name>
<evidence type="ECO:0000313" key="4">
    <source>
        <dbReference type="EMBL" id="RDY22794.1"/>
    </source>
</evidence>
<feature type="domain" description="Nudix hydrolase" evidence="3">
    <location>
        <begin position="77"/>
        <end position="211"/>
    </location>
</feature>
<dbReference type="InterPro" id="IPR015797">
    <property type="entry name" value="NUDIX_hydrolase-like_dom_sf"/>
</dbReference>
<evidence type="ECO:0000313" key="5">
    <source>
        <dbReference type="Proteomes" id="UP000243494"/>
    </source>
</evidence>
<evidence type="ECO:0000256" key="1">
    <source>
        <dbReference type="ARBA" id="ARBA00022801"/>
    </source>
</evidence>
<dbReference type="InterPro" id="IPR000086">
    <property type="entry name" value="NUDIX_hydrolase_dom"/>
</dbReference>
<dbReference type="PRINTS" id="PR00502">
    <property type="entry name" value="NUDIXFAMILY"/>
</dbReference>
<dbReference type="SUPFAM" id="SSF55811">
    <property type="entry name" value="Nudix"/>
    <property type="match status" value="1"/>
</dbReference>
<dbReference type="OrthoDB" id="9788922at2"/>
<organism evidence="4 5">
    <name type="scientific">Romboutsia maritimum</name>
    <dbReference type="NCBI Taxonomy" id="2020948"/>
    <lineage>
        <taxon>Bacteria</taxon>
        <taxon>Bacillati</taxon>
        <taxon>Bacillota</taxon>
        <taxon>Clostridia</taxon>
        <taxon>Peptostreptococcales</taxon>
        <taxon>Peptostreptococcaceae</taxon>
        <taxon>Romboutsia</taxon>
    </lineage>
</organism>
<dbReference type="Gene3D" id="3.90.79.10">
    <property type="entry name" value="Nucleoside Triphosphate Pyrophosphohydrolase"/>
    <property type="match status" value="1"/>
</dbReference>
<proteinExistence type="inferred from homology"/>
<dbReference type="InterPro" id="IPR020084">
    <property type="entry name" value="NUDIX_hydrolase_CS"/>
</dbReference>
<sequence>MILYLLYKELFKLYKEGKNVVLKNSRIKKINSLVETNFVGLYDVEYTNKLNQDKNWIVASRKDKKELDEIYLNNKEDNIDAVVISAFHKESKKLVIIKQFRVPINNYIYELPAGLVDGGENIEETVSRELKEETGLNLLEINEESSNNKIYLSPGMTDESVAFVYCTCEGNISNEFLEDDEDIETILISQEEARKILKGSEKIDVKAFLMLQIFASLGEKIFI</sequence>
<dbReference type="PANTHER" id="PTHR11839:SF1">
    <property type="entry name" value="ADP-SUGAR PYROPHOSPHATASE"/>
    <property type="match status" value="1"/>
</dbReference>
<dbReference type="AlphaFoldDB" id="A0A371IQQ0"/>
<dbReference type="Pfam" id="PF00293">
    <property type="entry name" value="NUDIX"/>
    <property type="match status" value="1"/>
</dbReference>
<dbReference type="EMBL" id="NOJZ02000026">
    <property type="protein sequence ID" value="RDY22794.1"/>
    <property type="molecule type" value="Genomic_DNA"/>
</dbReference>
<accession>A0A371IQQ0</accession>
<evidence type="ECO:0000259" key="3">
    <source>
        <dbReference type="PROSITE" id="PS51462"/>
    </source>
</evidence>
<gene>
    <name evidence="4" type="ORF">CHF27_011490</name>
</gene>
<comment type="similarity">
    <text evidence="2">Belongs to the Nudix hydrolase family.</text>
</comment>
<dbReference type="PANTHER" id="PTHR11839">
    <property type="entry name" value="UDP/ADP-SUGAR PYROPHOSPHATASE"/>
    <property type="match status" value="1"/>
</dbReference>
<dbReference type="GO" id="GO:0006753">
    <property type="term" value="P:nucleoside phosphate metabolic process"/>
    <property type="evidence" value="ECO:0007669"/>
    <property type="project" value="TreeGrafter"/>
</dbReference>
<dbReference type="CDD" id="cd03424">
    <property type="entry name" value="NUDIX_ADPRase_Nudt5_UGPPase_Nudt14"/>
    <property type="match status" value="1"/>
</dbReference>
<comment type="caution">
    <text evidence="4">The sequence shown here is derived from an EMBL/GenBank/DDBJ whole genome shotgun (WGS) entry which is preliminary data.</text>
</comment>
<keyword evidence="5" id="KW-1185">Reference proteome</keyword>
<dbReference type="PROSITE" id="PS51462">
    <property type="entry name" value="NUDIX"/>
    <property type="match status" value="1"/>
</dbReference>
<reference evidence="4 5" key="1">
    <citation type="journal article" date="2017" name="Genome Announc.">
        <title>Draft Genome Sequence of Romboutsia maritimum sp. nov. Strain CCRI-22766(T), Isolated from Coastal Estuarine Mud.</title>
        <authorList>
            <person name="Maheux A.F."/>
            <person name="Boudreau D.K."/>
            <person name="Berube E."/>
            <person name="Boissinot M."/>
            <person name="Raymond F."/>
            <person name="Brodeur S."/>
            <person name="Corbeil J."/>
            <person name="Brightwell G."/>
            <person name="Broda D."/>
            <person name="Omar R.F."/>
            <person name="Bergeron M.G."/>
        </authorList>
    </citation>
    <scope>NUCLEOTIDE SEQUENCE [LARGE SCALE GENOMIC DNA]</scope>
    <source>
        <strain evidence="4 5">CCRI-22766</strain>
    </source>
</reference>
<evidence type="ECO:0000256" key="2">
    <source>
        <dbReference type="RuleBase" id="RU003476"/>
    </source>
</evidence>
<dbReference type="GO" id="GO:0019693">
    <property type="term" value="P:ribose phosphate metabolic process"/>
    <property type="evidence" value="ECO:0007669"/>
    <property type="project" value="TreeGrafter"/>
</dbReference>
<keyword evidence="1 2" id="KW-0378">Hydrolase</keyword>
<dbReference type="InterPro" id="IPR020476">
    <property type="entry name" value="Nudix_hydrolase"/>
</dbReference>
<protein>
    <submittedName>
        <fullName evidence="4">NUDIX hydrolase</fullName>
    </submittedName>
</protein>
<dbReference type="Proteomes" id="UP000243494">
    <property type="component" value="Unassembled WGS sequence"/>
</dbReference>